<reference evidence="3" key="1">
    <citation type="journal article" date="2019" name="Int. J. Syst. Evol. Microbiol.">
        <title>The Global Catalogue of Microorganisms (GCM) 10K type strain sequencing project: providing services to taxonomists for standard genome sequencing and annotation.</title>
        <authorList>
            <consortium name="The Broad Institute Genomics Platform"/>
            <consortium name="The Broad Institute Genome Sequencing Center for Infectious Disease"/>
            <person name="Wu L."/>
            <person name="Ma J."/>
        </authorList>
    </citation>
    <scope>NUCLEOTIDE SEQUENCE [LARGE SCALE GENOMIC DNA]</scope>
    <source>
        <strain evidence="3">CECT 7698</strain>
    </source>
</reference>
<organism evidence="2 3">
    <name type="scientific">Litchfieldella rifensis</name>
    <dbReference type="NCBI Taxonomy" id="762643"/>
    <lineage>
        <taxon>Bacteria</taxon>
        <taxon>Pseudomonadati</taxon>
        <taxon>Pseudomonadota</taxon>
        <taxon>Gammaproteobacteria</taxon>
        <taxon>Oceanospirillales</taxon>
        <taxon>Halomonadaceae</taxon>
        <taxon>Litchfieldella</taxon>
    </lineage>
</organism>
<feature type="transmembrane region" description="Helical" evidence="1">
    <location>
        <begin position="28"/>
        <end position="45"/>
    </location>
</feature>
<keyword evidence="1" id="KW-1133">Transmembrane helix</keyword>
<evidence type="ECO:0000313" key="2">
    <source>
        <dbReference type="EMBL" id="MFC3282856.1"/>
    </source>
</evidence>
<protein>
    <submittedName>
        <fullName evidence="2">Uncharacterized protein</fullName>
    </submittedName>
</protein>
<dbReference type="RefSeq" id="WP_386771928.1">
    <property type="nucleotide sequence ID" value="NZ_JBHRUG010000009.1"/>
</dbReference>
<evidence type="ECO:0000256" key="1">
    <source>
        <dbReference type="SAM" id="Phobius"/>
    </source>
</evidence>
<comment type="caution">
    <text evidence="2">The sequence shown here is derived from an EMBL/GenBank/DDBJ whole genome shotgun (WGS) entry which is preliminary data.</text>
</comment>
<evidence type="ECO:0000313" key="3">
    <source>
        <dbReference type="Proteomes" id="UP001595579"/>
    </source>
</evidence>
<proteinExistence type="predicted"/>
<dbReference type="Proteomes" id="UP001595579">
    <property type="component" value="Unassembled WGS sequence"/>
</dbReference>
<accession>A0ABV7LKY4</accession>
<keyword evidence="3" id="KW-1185">Reference proteome</keyword>
<name>A0ABV7LKY4_9GAMM</name>
<sequence length="51" mass="5732">MNVRTFALILQVIGVALLIYGWQSISPFGFVGLVLIILGGVIRWTRKTDRE</sequence>
<dbReference type="EMBL" id="JBHRUG010000009">
    <property type="protein sequence ID" value="MFC3282856.1"/>
    <property type="molecule type" value="Genomic_DNA"/>
</dbReference>
<keyword evidence="1" id="KW-0812">Transmembrane</keyword>
<keyword evidence="1" id="KW-0472">Membrane</keyword>
<gene>
    <name evidence="2" type="ORF">ACFOEV_04445</name>
</gene>